<evidence type="ECO:0000313" key="10">
    <source>
        <dbReference type="RefSeq" id="XP_015585471.1"/>
    </source>
</evidence>
<evidence type="ECO:0000256" key="3">
    <source>
        <dbReference type="ARBA" id="ARBA00022692"/>
    </source>
</evidence>
<dbReference type="RefSeq" id="XP_015585471.1">
    <property type="nucleotide sequence ID" value="XM_015729985.2"/>
</dbReference>
<comment type="subcellular location">
    <subcellularLocation>
        <location evidence="1">Membrane</location>
        <topology evidence="1">Single-pass membrane protein</topology>
    </subcellularLocation>
</comment>
<dbReference type="GO" id="GO:0030641">
    <property type="term" value="P:regulation of cellular pH"/>
    <property type="evidence" value="ECO:0007669"/>
    <property type="project" value="TreeGrafter"/>
</dbReference>
<evidence type="ECO:0000256" key="2">
    <source>
        <dbReference type="ARBA" id="ARBA00009037"/>
    </source>
</evidence>
<comment type="similarity">
    <text evidence="2">Belongs to the vacuolar ATPase subunit S1 family.</text>
</comment>
<dbReference type="KEGG" id="ccin:107263120"/>
<organism evidence="9 10">
    <name type="scientific">Cephus cinctus</name>
    <name type="common">Wheat stem sawfly</name>
    <dbReference type="NCBI Taxonomy" id="211228"/>
    <lineage>
        <taxon>Eukaryota</taxon>
        <taxon>Metazoa</taxon>
        <taxon>Ecdysozoa</taxon>
        <taxon>Arthropoda</taxon>
        <taxon>Hexapoda</taxon>
        <taxon>Insecta</taxon>
        <taxon>Pterygota</taxon>
        <taxon>Neoptera</taxon>
        <taxon>Endopterygota</taxon>
        <taxon>Hymenoptera</taxon>
        <taxon>Cephoidea</taxon>
        <taxon>Cephidae</taxon>
        <taxon>Cephus</taxon>
    </lineage>
</organism>
<dbReference type="InterPro" id="IPR046756">
    <property type="entry name" value="VAS1/VOA1_TM"/>
</dbReference>
<proteinExistence type="inferred from homology"/>
<dbReference type="GO" id="GO:0033176">
    <property type="term" value="C:proton-transporting V-type ATPase complex"/>
    <property type="evidence" value="ECO:0007669"/>
    <property type="project" value="TreeGrafter"/>
</dbReference>
<dbReference type="AlphaFoldDB" id="A0AAJ7FCV0"/>
<keyword evidence="3 6" id="KW-0812">Transmembrane</keyword>
<gene>
    <name evidence="10" type="primary">LOC107263120</name>
</gene>
<evidence type="ECO:0000313" key="9">
    <source>
        <dbReference type="Proteomes" id="UP000694920"/>
    </source>
</evidence>
<evidence type="ECO:0000259" key="8">
    <source>
        <dbReference type="Pfam" id="PF20520"/>
    </source>
</evidence>
<accession>A0AAJ7FCV0</accession>
<dbReference type="Pfam" id="PF20520">
    <property type="entry name" value="Ac45-VOA1_TM"/>
    <property type="match status" value="1"/>
</dbReference>
<evidence type="ECO:0000256" key="4">
    <source>
        <dbReference type="ARBA" id="ARBA00022989"/>
    </source>
</evidence>
<feature type="transmembrane region" description="Helical" evidence="6">
    <location>
        <begin position="365"/>
        <end position="386"/>
    </location>
</feature>
<evidence type="ECO:0000256" key="1">
    <source>
        <dbReference type="ARBA" id="ARBA00004167"/>
    </source>
</evidence>
<protein>
    <submittedName>
        <fullName evidence="10">V-type proton ATPase subunit S1</fullName>
    </submittedName>
</protein>
<feature type="domain" description="V-type proton ATPase subunit S1/VOA1 transmembrane" evidence="8">
    <location>
        <begin position="359"/>
        <end position="397"/>
    </location>
</feature>
<evidence type="ECO:0000256" key="5">
    <source>
        <dbReference type="ARBA" id="ARBA00023136"/>
    </source>
</evidence>
<dbReference type="Gene3D" id="2.40.160.110">
    <property type="match status" value="1"/>
</dbReference>
<reference evidence="10" key="1">
    <citation type="submission" date="2025-08" db="UniProtKB">
        <authorList>
            <consortium name="RefSeq"/>
        </authorList>
    </citation>
    <scope>IDENTIFICATION</scope>
</reference>
<keyword evidence="5 6" id="KW-0472">Membrane</keyword>
<evidence type="ECO:0000259" key="7">
    <source>
        <dbReference type="Pfam" id="PF05827"/>
    </source>
</evidence>
<dbReference type="PANTHER" id="PTHR12471">
    <property type="entry name" value="VACUOLAR ATP SYNTHASE SUBUNIT S1"/>
    <property type="match status" value="1"/>
</dbReference>
<name>A0AAJ7FCV0_CEPCN</name>
<evidence type="ECO:0000256" key="6">
    <source>
        <dbReference type="SAM" id="Phobius"/>
    </source>
</evidence>
<dbReference type="Proteomes" id="UP000694920">
    <property type="component" value="Unplaced"/>
</dbReference>
<feature type="domain" description="V-type proton ATPase subunit S1 luminal" evidence="7">
    <location>
        <begin position="251"/>
        <end position="346"/>
    </location>
</feature>
<dbReference type="GeneID" id="107263120"/>
<keyword evidence="9" id="KW-1185">Reference proteome</keyword>
<dbReference type="InterPro" id="IPR046755">
    <property type="entry name" value="VAS1_LD"/>
</dbReference>
<sequence>MTVNWSGAQSAFCSSRTNHSERCIVTEIMLGSRFIVALGLLISLQIVTTLAGDTVPVLLWGGEATSSPLSAANPLLKTSPVEFEGILAEKVGGSQPPVLLFVRDNLCVEDLSHHKNAFLDLNNGGSLTYLPAVDRPLSVFENIPAYNQTSDDTPEFISDGQLVTVSITNLDTIPEIYKTVQESSPNLLIGLTGRSCSYSRSERTRREVMAQNDTYFLVTSDRVLLYSSVAPQLKVSGVETYVSLPTPTSVSNDGNSTTNSVQLNMVFDITIGNITEVTLRFLFTVETAGYYTLKTVEYEPTGMSATLLYSNTEIVFPFNFSYHCSQKTEFNSTSVRLNITNIQVQVDATSFNDAYDCVGFTTIPIWMGLFVTAIMAMILIWGLTMVMDIRTMDRFDDPKGKTITISASE</sequence>
<dbReference type="PANTHER" id="PTHR12471:SF7">
    <property type="entry name" value="V-TYPE PROTON ATPASE SUBUNIT S1"/>
    <property type="match status" value="1"/>
</dbReference>
<dbReference type="Pfam" id="PF05827">
    <property type="entry name" value="VAS1_LD"/>
    <property type="match status" value="1"/>
</dbReference>
<dbReference type="InterPro" id="IPR008388">
    <property type="entry name" value="Ac45_acc_su"/>
</dbReference>
<keyword evidence="4 6" id="KW-1133">Transmembrane helix</keyword>
<dbReference type="GO" id="GO:0001671">
    <property type="term" value="F:ATPase activator activity"/>
    <property type="evidence" value="ECO:0007669"/>
    <property type="project" value="TreeGrafter"/>
</dbReference>